<keyword evidence="2" id="KW-1185">Reference proteome</keyword>
<evidence type="ECO:0000313" key="1">
    <source>
        <dbReference type="EMBL" id="UQA93927.1"/>
    </source>
</evidence>
<dbReference type="EMBL" id="CP086322">
    <property type="protein sequence ID" value="UQA93927.1"/>
    <property type="molecule type" value="Genomic_DNA"/>
</dbReference>
<proteinExistence type="predicted"/>
<evidence type="ECO:0000313" key="2">
    <source>
        <dbReference type="Proteomes" id="UP000830115"/>
    </source>
</evidence>
<protein>
    <submittedName>
        <fullName evidence="1">Uncharacterized protein</fullName>
    </submittedName>
</protein>
<dbReference type="Proteomes" id="UP000830115">
    <property type="component" value="Chromosome"/>
</dbReference>
<sequence>MNASQQHMLDAYRAAQHGETAPVLPGAATVQTAREIREWRRFRAVVTAPANRFPGRTGRAVRRMTAALGRVPEAHGRCR</sequence>
<organism evidence="1 2">
    <name type="scientific">Streptomyces halobius</name>
    <dbReference type="NCBI Taxonomy" id="2879846"/>
    <lineage>
        <taxon>Bacteria</taxon>
        <taxon>Bacillati</taxon>
        <taxon>Actinomycetota</taxon>
        <taxon>Actinomycetes</taxon>
        <taxon>Kitasatosporales</taxon>
        <taxon>Streptomycetaceae</taxon>
        <taxon>Streptomyces</taxon>
    </lineage>
</organism>
<name>A0ABY4M864_9ACTN</name>
<accession>A0ABY4M864</accession>
<gene>
    <name evidence="1" type="ORF">K9S39_20455</name>
</gene>
<dbReference type="RefSeq" id="WP_248864796.1">
    <property type="nucleotide sequence ID" value="NZ_CP086322.1"/>
</dbReference>
<reference evidence="1" key="1">
    <citation type="submission" date="2021-10" db="EMBL/GenBank/DDBJ databases">
        <title>Streptomyces nigrumlapis sp.nov.,an antimicrobial producing actinobacterium isolated from Black Gobi rocks.</title>
        <authorList>
            <person name="Wen Y."/>
            <person name="Zhang W."/>
            <person name="Liu X.G."/>
        </authorList>
    </citation>
    <scope>NUCLEOTIDE SEQUENCE</scope>
    <source>
        <strain evidence="1">ST13-2-2</strain>
    </source>
</reference>